<dbReference type="GO" id="GO:0008757">
    <property type="term" value="F:S-adenosylmethionine-dependent methyltransferase activity"/>
    <property type="evidence" value="ECO:0007669"/>
    <property type="project" value="InterPro"/>
</dbReference>
<sequence>MSETVTTGASPRQDPFAAQTNFDLVADAYDESIPLHVHDHYLAKRVAFIKAHTTPGPTLDVGCGTGRFTERVRDAGYDVTGTDYSQGMLDVMARLRPGIPGVQASGTDLPFPDDTFTLTYCIAVMHHIADKDAVHQTLTEMVRVTRPGGRILIWDHNPRNPYWPILMKRVPQDTGAERLIPEHEVLDGLTDGGARIAMSKPLGFVPDFLPKPLLPLGRLAEGIVENVPGLNRLCAHNVVLAVKN</sequence>
<dbReference type="InterPro" id="IPR013216">
    <property type="entry name" value="Methyltransf_11"/>
</dbReference>
<dbReference type="Pfam" id="PF08241">
    <property type="entry name" value="Methyltransf_11"/>
    <property type="match status" value="1"/>
</dbReference>
<dbReference type="PANTHER" id="PTHR42912">
    <property type="entry name" value="METHYLTRANSFERASE"/>
    <property type="match status" value="1"/>
</dbReference>
<dbReference type="SUPFAM" id="SSF53335">
    <property type="entry name" value="S-adenosyl-L-methionine-dependent methyltransferases"/>
    <property type="match status" value="1"/>
</dbReference>
<protein>
    <recommendedName>
        <fullName evidence="1">Methyltransferase type 11 domain-containing protein</fullName>
    </recommendedName>
</protein>
<evidence type="ECO:0000259" key="1">
    <source>
        <dbReference type="Pfam" id="PF08241"/>
    </source>
</evidence>
<dbReference type="Gene3D" id="3.40.50.150">
    <property type="entry name" value="Vaccinia Virus protein VP39"/>
    <property type="match status" value="1"/>
</dbReference>
<reference evidence="2" key="1">
    <citation type="submission" date="2020-02" db="EMBL/GenBank/DDBJ databases">
        <authorList>
            <person name="Meier V. D."/>
        </authorList>
    </citation>
    <scope>NUCLEOTIDE SEQUENCE</scope>
    <source>
        <strain evidence="2">AVDCRST_MAG33</strain>
    </source>
</reference>
<dbReference type="CDD" id="cd02440">
    <property type="entry name" value="AdoMet_MTases"/>
    <property type="match status" value="1"/>
</dbReference>
<evidence type="ECO:0000313" key="2">
    <source>
        <dbReference type="EMBL" id="CAA9576680.1"/>
    </source>
</evidence>
<organism evidence="2">
    <name type="scientific">uncultured Thermomicrobiales bacterium</name>
    <dbReference type="NCBI Taxonomy" id="1645740"/>
    <lineage>
        <taxon>Bacteria</taxon>
        <taxon>Pseudomonadati</taxon>
        <taxon>Thermomicrobiota</taxon>
        <taxon>Thermomicrobia</taxon>
        <taxon>Thermomicrobiales</taxon>
        <taxon>environmental samples</taxon>
    </lineage>
</organism>
<name>A0A6J4VEX0_9BACT</name>
<accession>A0A6J4VEX0</accession>
<gene>
    <name evidence="2" type="ORF">AVDCRST_MAG33-3127</name>
</gene>
<feature type="domain" description="Methyltransferase type 11" evidence="1">
    <location>
        <begin position="59"/>
        <end position="153"/>
    </location>
</feature>
<dbReference type="AlphaFoldDB" id="A0A6J4VEX0"/>
<dbReference type="InterPro" id="IPR029063">
    <property type="entry name" value="SAM-dependent_MTases_sf"/>
</dbReference>
<dbReference type="EMBL" id="CADCWK010000396">
    <property type="protein sequence ID" value="CAA9576680.1"/>
    <property type="molecule type" value="Genomic_DNA"/>
</dbReference>
<dbReference type="InterPro" id="IPR050508">
    <property type="entry name" value="Methyltransf_Superfamily"/>
</dbReference>
<proteinExistence type="predicted"/>